<keyword evidence="6 12" id="KW-0418">Kinase</keyword>
<name>A0A5M3WVS9_9ACTN</name>
<dbReference type="GO" id="GO:0000155">
    <property type="term" value="F:phosphorelay sensor kinase activity"/>
    <property type="evidence" value="ECO:0007669"/>
    <property type="project" value="InterPro"/>
</dbReference>
<evidence type="ECO:0000256" key="2">
    <source>
        <dbReference type="ARBA" id="ARBA00012438"/>
    </source>
</evidence>
<dbReference type="Pfam" id="PF13796">
    <property type="entry name" value="Sensor"/>
    <property type="match status" value="1"/>
</dbReference>
<evidence type="ECO:0000256" key="8">
    <source>
        <dbReference type="ARBA" id="ARBA00023012"/>
    </source>
</evidence>
<comment type="caution">
    <text evidence="12">The sequence shown here is derived from an EMBL/GenBank/DDBJ whole genome shotgun (WGS) entry which is preliminary data.</text>
</comment>
<dbReference type="InterPro" id="IPR025828">
    <property type="entry name" value="Put_sensor_dom"/>
</dbReference>
<dbReference type="InterPro" id="IPR011712">
    <property type="entry name" value="Sig_transdc_His_kin_sub3_dim/P"/>
</dbReference>
<keyword evidence="10" id="KW-0472">Membrane</keyword>
<evidence type="ECO:0000256" key="10">
    <source>
        <dbReference type="SAM" id="Phobius"/>
    </source>
</evidence>
<dbReference type="PANTHER" id="PTHR24421">
    <property type="entry name" value="NITRATE/NITRITE SENSOR PROTEIN NARX-RELATED"/>
    <property type="match status" value="1"/>
</dbReference>
<dbReference type="Pfam" id="PF07730">
    <property type="entry name" value="HisKA_3"/>
    <property type="match status" value="1"/>
</dbReference>
<feature type="domain" description="Histidine kinase/HSP90-like ATPase" evidence="11">
    <location>
        <begin position="324"/>
        <end position="417"/>
    </location>
</feature>
<feature type="transmembrane region" description="Helical" evidence="10">
    <location>
        <begin position="112"/>
        <end position="141"/>
    </location>
</feature>
<keyword evidence="7" id="KW-0067">ATP-binding</keyword>
<dbReference type="CDD" id="cd16917">
    <property type="entry name" value="HATPase_UhpB-NarQ-NarX-like"/>
    <property type="match status" value="1"/>
</dbReference>
<dbReference type="Gene3D" id="1.20.5.1930">
    <property type="match status" value="1"/>
</dbReference>
<dbReference type="EC" id="2.7.13.3" evidence="2"/>
<sequence>MSGVRRRLGRAVRATGRLLLGLLLVPVCVFGSVVFVLAFLSSATFVGLIILPYVVRLNRWIAGRGRKVAAGWLGEPVVAEYAPIRGGILARARIVLGDPMTWRDAGWMASHIVIGVIMAALGLSVWAALGFDLSVPIWWWAPLPEHSIYLVGFALDSWPRVLVTIPLHFLAVATAGSYVLPLLATADARLTRAMLATPERVRLAERVVELTETRTAALDAHGAELRRIERDLHDGAQARLVSIAMRLGVAERILAADPDKAAELIAEARLSTEETMTELRDIIRGMYPPILADRGLPGAVAALAARCPVPVAATVDGVDRLPAAVEAAAYFVVAEALTNVARHSAATSATVNATVHVHGDEASLTLRVSDDGRGGADEASGSGLAGIRRRVAAFDGRTELSSPPGGPTTLTVELPCG</sequence>
<reference evidence="12 13" key="1">
    <citation type="submission" date="2019-10" db="EMBL/GenBank/DDBJ databases">
        <title>Whole genome shotgun sequence of Acrocarpospora macrocephala NBRC 16266.</title>
        <authorList>
            <person name="Ichikawa N."/>
            <person name="Kimura A."/>
            <person name="Kitahashi Y."/>
            <person name="Komaki H."/>
            <person name="Oguchi A."/>
        </authorList>
    </citation>
    <scope>NUCLEOTIDE SEQUENCE [LARGE SCALE GENOMIC DNA]</scope>
    <source>
        <strain evidence="12 13">NBRC 16266</strain>
    </source>
</reference>
<keyword evidence="5" id="KW-0547">Nucleotide-binding</keyword>
<dbReference type="Pfam" id="PF02518">
    <property type="entry name" value="HATPase_c"/>
    <property type="match status" value="1"/>
</dbReference>
<keyword evidence="10" id="KW-0812">Transmembrane</keyword>
<feature type="transmembrane region" description="Helical" evidence="10">
    <location>
        <begin position="161"/>
        <end position="184"/>
    </location>
</feature>
<feature type="transmembrane region" description="Helical" evidence="10">
    <location>
        <begin position="20"/>
        <end position="51"/>
    </location>
</feature>
<protein>
    <recommendedName>
        <fullName evidence="2">histidine kinase</fullName>
        <ecNumber evidence="2">2.7.13.3</ecNumber>
    </recommendedName>
</protein>
<dbReference type="SUPFAM" id="SSF55874">
    <property type="entry name" value="ATPase domain of HSP90 chaperone/DNA topoisomerase II/histidine kinase"/>
    <property type="match status" value="1"/>
</dbReference>
<dbReference type="Proteomes" id="UP000331127">
    <property type="component" value="Unassembled WGS sequence"/>
</dbReference>
<dbReference type="PANTHER" id="PTHR24421:SF10">
    <property type="entry name" value="NITRATE_NITRITE SENSOR PROTEIN NARQ"/>
    <property type="match status" value="1"/>
</dbReference>
<evidence type="ECO:0000256" key="4">
    <source>
        <dbReference type="ARBA" id="ARBA00022679"/>
    </source>
</evidence>
<dbReference type="EMBL" id="BLAE01000023">
    <property type="protein sequence ID" value="GES10663.1"/>
    <property type="molecule type" value="Genomic_DNA"/>
</dbReference>
<dbReference type="GO" id="GO:0005524">
    <property type="term" value="F:ATP binding"/>
    <property type="evidence" value="ECO:0007669"/>
    <property type="project" value="UniProtKB-KW"/>
</dbReference>
<dbReference type="Gene3D" id="3.30.565.10">
    <property type="entry name" value="Histidine kinase-like ATPase, C-terminal domain"/>
    <property type="match status" value="1"/>
</dbReference>
<evidence type="ECO:0000256" key="7">
    <source>
        <dbReference type="ARBA" id="ARBA00022840"/>
    </source>
</evidence>
<feature type="region of interest" description="Disordered" evidence="9">
    <location>
        <begin position="395"/>
        <end position="417"/>
    </location>
</feature>
<proteinExistence type="predicted"/>
<evidence type="ECO:0000313" key="13">
    <source>
        <dbReference type="Proteomes" id="UP000331127"/>
    </source>
</evidence>
<keyword evidence="4" id="KW-0808">Transferase</keyword>
<evidence type="ECO:0000256" key="1">
    <source>
        <dbReference type="ARBA" id="ARBA00000085"/>
    </source>
</evidence>
<evidence type="ECO:0000256" key="6">
    <source>
        <dbReference type="ARBA" id="ARBA00022777"/>
    </source>
</evidence>
<dbReference type="GO" id="GO:0046983">
    <property type="term" value="F:protein dimerization activity"/>
    <property type="evidence" value="ECO:0007669"/>
    <property type="project" value="InterPro"/>
</dbReference>
<comment type="catalytic activity">
    <reaction evidence="1">
        <text>ATP + protein L-histidine = ADP + protein N-phospho-L-histidine.</text>
        <dbReference type="EC" id="2.7.13.3"/>
    </reaction>
</comment>
<dbReference type="InterPro" id="IPR050482">
    <property type="entry name" value="Sensor_HK_TwoCompSys"/>
</dbReference>
<accession>A0A5M3WVS9</accession>
<evidence type="ECO:0000259" key="11">
    <source>
        <dbReference type="SMART" id="SM00387"/>
    </source>
</evidence>
<dbReference type="GO" id="GO:0016020">
    <property type="term" value="C:membrane"/>
    <property type="evidence" value="ECO:0007669"/>
    <property type="project" value="InterPro"/>
</dbReference>
<keyword evidence="8" id="KW-0902">Two-component regulatory system</keyword>
<dbReference type="RefSeq" id="WP_218041203.1">
    <property type="nucleotide sequence ID" value="NZ_BAAAHL010000037.1"/>
</dbReference>
<evidence type="ECO:0000256" key="3">
    <source>
        <dbReference type="ARBA" id="ARBA00022553"/>
    </source>
</evidence>
<dbReference type="InterPro" id="IPR003594">
    <property type="entry name" value="HATPase_dom"/>
</dbReference>
<keyword evidence="10" id="KW-1133">Transmembrane helix</keyword>
<gene>
    <name evidence="12" type="ORF">Amac_042600</name>
</gene>
<dbReference type="InterPro" id="IPR036890">
    <property type="entry name" value="HATPase_C_sf"/>
</dbReference>
<keyword evidence="3" id="KW-0597">Phosphoprotein</keyword>
<keyword evidence="13" id="KW-1185">Reference proteome</keyword>
<dbReference type="AlphaFoldDB" id="A0A5M3WVS9"/>
<evidence type="ECO:0000313" key="12">
    <source>
        <dbReference type="EMBL" id="GES10663.1"/>
    </source>
</evidence>
<organism evidence="12 13">
    <name type="scientific">Acrocarpospora macrocephala</name>
    <dbReference type="NCBI Taxonomy" id="150177"/>
    <lineage>
        <taxon>Bacteria</taxon>
        <taxon>Bacillati</taxon>
        <taxon>Actinomycetota</taxon>
        <taxon>Actinomycetes</taxon>
        <taxon>Streptosporangiales</taxon>
        <taxon>Streptosporangiaceae</taxon>
        <taxon>Acrocarpospora</taxon>
    </lineage>
</organism>
<dbReference type="SMART" id="SM00387">
    <property type="entry name" value="HATPase_c"/>
    <property type="match status" value="1"/>
</dbReference>
<evidence type="ECO:0000256" key="9">
    <source>
        <dbReference type="SAM" id="MobiDB-lite"/>
    </source>
</evidence>
<evidence type="ECO:0000256" key="5">
    <source>
        <dbReference type="ARBA" id="ARBA00022741"/>
    </source>
</evidence>